<proteinExistence type="predicted"/>
<dbReference type="GO" id="GO:0005525">
    <property type="term" value="F:GTP binding"/>
    <property type="evidence" value="ECO:0007669"/>
    <property type="project" value="UniProtKB-KW"/>
</dbReference>
<dbReference type="GO" id="GO:0003924">
    <property type="term" value="F:GTPase activity"/>
    <property type="evidence" value="ECO:0007669"/>
    <property type="project" value="InterPro"/>
</dbReference>
<feature type="coiled-coil region" evidence="6">
    <location>
        <begin position="1010"/>
        <end position="1044"/>
    </location>
</feature>
<dbReference type="STRING" id="649747.HMPREF0083_01384"/>
<dbReference type="Pfam" id="PF00350">
    <property type="entry name" value="Dynamin_N"/>
    <property type="match status" value="2"/>
</dbReference>
<dbReference type="HOGENOM" id="CLU_007634_0_0_9"/>
<dbReference type="PANTHER" id="PTHR10465">
    <property type="entry name" value="TRANSMEMBRANE GTPASE FZO1"/>
    <property type="match status" value="1"/>
</dbReference>
<dbReference type="Proteomes" id="UP000016511">
    <property type="component" value="Unassembled WGS sequence"/>
</dbReference>
<dbReference type="CDD" id="cd09912">
    <property type="entry name" value="DLP_2"/>
    <property type="match status" value="2"/>
</dbReference>
<dbReference type="AlphaFoldDB" id="U1X7F3"/>
<accession>U1X7F3</accession>
<protein>
    <submittedName>
        <fullName evidence="8">Dynamin family protein</fullName>
    </submittedName>
</protein>
<sequence>MCRQIRETAVSGMIETIERLSQAQEERGQVPAEVLYYRVKKLKEGFAAAGDEKNAKKAEQLLEKLYKKEFTVAFCGHFSAGKSSMINALMGAQVLPSSPIPTSANVVSIKTGKKSARIFLKHSAPVDFPANYDVSELKKYAVNGDEVETIELYHPSNLLGETVSIMDTPGIDSTDDAHKVSTESSLHLSDAVLYVMDYNHVQSEVNFQFTKTLKDRGVPVYLVINQVDKHVDFELSFEQYRASVIDAFRHWDIEPDGIYFTSLKDANHPENEWSKLLAKLGQLFKEKETLIIPSIMRAAMYLIGEHRRFLHDAHAIQREPLERLLEQKAEEENVQEKYAMLEHRLASLFEPADKLEEEGKQELQNILDNAPLIPFSTRELARLFLESRQPGFKVGFLFAGGKTKEEKAKRLKDLYIELSENASAHLEWHIKSLLRTLPEKYGYDDSEYEKKVMEFAVPFSEEVLENEVKAGALTGGEAILNYSKDIANSVKSLYRRAALEMIENASRKMREQAETKAVNIRQELDAVRVLKEAEDGLLALDNQEALAEERLSDMVIQGVPEEDQAEPLPAYEQQVAEQVVAPTTSPDGTKARNPVSLTNVREEKPADEATTYSSSIKKDYKSHMLETADVLRQTSQRVHDIPGLAGIARAMEQRAERLEKNRFTVALFGAFSAGKSSFANALMGDLILPVSPNPTTAAINKILPPDEHNPHASVRVRLKTHQDVTNDVLHSLEVFDVHADTIEQAIEKTSTLDAGDIHPTAKPHYSFLRAVQRGYGEIEYQLGQDIIIGLQEFQEFVAQEHKACFVEWIELYYDCPLTRQGIILVDTPGADSINARHTGVAFEYIKNADAVLFVTYYNHAFSHADREFLIQLGRVKDTFAMDKMFFLVNAADLAHSQEELDGVVEHVVQNLATCGIVRPRIYPVSSQTALLARMGERGKLSESATGVLRKRLGIVEGEALPSVEEALRFSGLQRFEEEFISFTLEELTQIALNEAFAEVRRVLKTIDDFIAAARQDVSLREQKLREAKERRESALQTVQELDAAADIQAVEKEIQELVYYVKQRVMLRFSEAFRYSFNPASIQSDGRNMQKALQLSLDELSRFLAFDLAQEMRATALRIEKFMAGAGVKLIEKLTGRVHVEHFELRAWEQPTYDTPDFAAVFPEGTTNDLKSSLSLFKNPKQFFEQGGQEKMKESLEQKYQVPVQAYLDRSGQVLHEYYVPAFEQEVEVARQRAMTEVDEHFAGLIAALDMKIDVESLIVRKQEVEAMLSVVMDK</sequence>
<dbReference type="InterPro" id="IPR027417">
    <property type="entry name" value="P-loop_NTPase"/>
</dbReference>
<dbReference type="EMBL" id="AWSJ01000092">
    <property type="protein sequence ID" value="ERI10478.1"/>
    <property type="molecule type" value="Genomic_DNA"/>
</dbReference>
<keyword evidence="3" id="KW-0378">Hydrolase</keyword>
<keyword evidence="6" id="KW-0175">Coiled coil</keyword>
<feature type="coiled-coil region" evidence="6">
    <location>
        <begin position="510"/>
        <end position="550"/>
    </location>
</feature>
<evidence type="ECO:0000256" key="5">
    <source>
        <dbReference type="ARBA" id="ARBA00023136"/>
    </source>
</evidence>
<comment type="caution">
    <text evidence="8">The sequence shown here is derived from an EMBL/GenBank/DDBJ whole genome shotgun (WGS) entry which is preliminary data.</text>
</comment>
<organism evidence="8 9">
    <name type="scientific">Aneurinibacillus aneurinilyticus ATCC 12856</name>
    <dbReference type="NCBI Taxonomy" id="649747"/>
    <lineage>
        <taxon>Bacteria</taxon>
        <taxon>Bacillati</taxon>
        <taxon>Bacillota</taxon>
        <taxon>Bacilli</taxon>
        <taxon>Bacillales</taxon>
        <taxon>Paenibacillaceae</taxon>
        <taxon>Aneurinibacillus group</taxon>
        <taxon>Aneurinibacillus</taxon>
    </lineage>
</organism>
<dbReference type="PATRIC" id="fig|649747.3.peg.1256"/>
<gene>
    <name evidence="8" type="ORF">HMPREF0083_01384</name>
</gene>
<keyword evidence="4" id="KW-0342">GTP-binding</keyword>
<dbReference type="InterPro" id="IPR045063">
    <property type="entry name" value="Dynamin_N"/>
</dbReference>
<feature type="domain" description="Dynamin N-terminal" evidence="7">
    <location>
        <begin position="72"/>
        <end position="226"/>
    </location>
</feature>
<dbReference type="SUPFAM" id="SSF52540">
    <property type="entry name" value="P-loop containing nucleoside triphosphate hydrolases"/>
    <property type="match status" value="2"/>
</dbReference>
<evidence type="ECO:0000259" key="7">
    <source>
        <dbReference type="Pfam" id="PF00350"/>
    </source>
</evidence>
<dbReference type="PANTHER" id="PTHR10465:SF0">
    <property type="entry name" value="SARCALUMENIN"/>
    <property type="match status" value="1"/>
</dbReference>
<evidence type="ECO:0000313" key="8">
    <source>
        <dbReference type="EMBL" id="ERI10478.1"/>
    </source>
</evidence>
<dbReference type="Gene3D" id="3.40.50.300">
    <property type="entry name" value="P-loop containing nucleotide triphosphate hydrolases"/>
    <property type="match status" value="2"/>
</dbReference>
<dbReference type="eggNOG" id="COG0699">
    <property type="taxonomic scope" value="Bacteria"/>
</dbReference>
<evidence type="ECO:0000256" key="4">
    <source>
        <dbReference type="ARBA" id="ARBA00023134"/>
    </source>
</evidence>
<dbReference type="GO" id="GO:0016020">
    <property type="term" value="C:membrane"/>
    <property type="evidence" value="ECO:0007669"/>
    <property type="project" value="UniProtKB-SubCell"/>
</dbReference>
<feature type="domain" description="Dynamin N-terminal" evidence="7">
    <location>
        <begin position="665"/>
        <end position="887"/>
    </location>
</feature>
<dbReference type="InterPro" id="IPR027094">
    <property type="entry name" value="Mitofusin_fam"/>
</dbReference>
<evidence type="ECO:0000256" key="1">
    <source>
        <dbReference type="ARBA" id="ARBA00004370"/>
    </source>
</evidence>
<evidence type="ECO:0000313" key="9">
    <source>
        <dbReference type="Proteomes" id="UP000016511"/>
    </source>
</evidence>
<evidence type="ECO:0000256" key="6">
    <source>
        <dbReference type="SAM" id="Coils"/>
    </source>
</evidence>
<comment type="subcellular location">
    <subcellularLocation>
        <location evidence="1">Membrane</location>
    </subcellularLocation>
</comment>
<keyword evidence="5" id="KW-0472">Membrane</keyword>
<evidence type="ECO:0000256" key="2">
    <source>
        <dbReference type="ARBA" id="ARBA00022741"/>
    </source>
</evidence>
<name>U1X7F3_ANEAE</name>
<keyword evidence="9" id="KW-1185">Reference proteome</keyword>
<reference evidence="8 9" key="1">
    <citation type="submission" date="2013-08" db="EMBL/GenBank/DDBJ databases">
        <authorList>
            <person name="Weinstock G."/>
            <person name="Sodergren E."/>
            <person name="Wylie T."/>
            <person name="Fulton L."/>
            <person name="Fulton R."/>
            <person name="Fronick C."/>
            <person name="O'Laughlin M."/>
            <person name="Godfrey J."/>
            <person name="Miner T."/>
            <person name="Herter B."/>
            <person name="Appelbaum E."/>
            <person name="Cordes M."/>
            <person name="Lek S."/>
            <person name="Wollam A."/>
            <person name="Pepin K.H."/>
            <person name="Palsikar V.B."/>
            <person name="Mitreva M."/>
            <person name="Wilson R.K."/>
        </authorList>
    </citation>
    <scope>NUCLEOTIDE SEQUENCE [LARGE SCALE GENOMIC DNA]</scope>
    <source>
        <strain evidence="8 9">ATCC 12856</strain>
    </source>
</reference>
<evidence type="ECO:0000256" key="3">
    <source>
        <dbReference type="ARBA" id="ARBA00022801"/>
    </source>
</evidence>
<keyword evidence="2" id="KW-0547">Nucleotide-binding</keyword>